<evidence type="ECO:0000256" key="1">
    <source>
        <dbReference type="SAM" id="MobiDB-lite"/>
    </source>
</evidence>
<organism evidence="3 4">
    <name type="scientific">Thiocapsa imhoffii</name>
    <dbReference type="NCBI Taxonomy" id="382777"/>
    <lineage>
        <taxon>Bacteria</taxon>
        <taxon>Pseudomonadati</taxon>
        <taxon>Pseudomonadota</taxon>
        <taxon>Gammaproteobacteria</taxon>
        <taxon>Chromatiales</taxon>
        <taxon>Chromatiaceae</taxon>
        <taxon>Thiocapsa</taxon>
    </lineage>
</organism>
<keyword evidence="4" id="KW-1185">Reference proteome</keyword>
<feature type="signal peptide" evidence="2">
    <location>
        <begin position="1"/>
        <end position="21"/>
    </location>
</feature>
<accession>A0A9X0WLC8</accession>
<feature type="chain" id="PRO_5040846000" evidence="2">
    <location>
        <begin position="22"/>
        <end position="158"/>
    </location>
</feature>
<dbReference type="Proteomes" id="UP001138802">
    <property type="component" value="Unassembled WGS sequence"/>
</dbReference>
<proteinExistence type="predicted"/>
<dbReference type="RefSeq" id="WP_200389337.1">
    <property type="nucleotide sequence ID" value="NZ_NRSD01000027.1"/>
</dbReference>
<comment type="caution">
    <text evidence="3">The sequence shown here is derived from an EMBL/GenBank/DDBJ whole genome shotgun (WGS) entry which is preliminary data.</text>
</comment>
<gene>
    <name evidence="3" type="ORF">CKO25_18070</name>
</gene>
<name>A0A9X0WLC8_9GAMM</name>
<dbReference type="AlphaFoldDB" id="A0A9X0WLC8"/>
<protein>
    <submittedName>
        <fullName evidence="3">Uncharacterized protein</fullName>
    </submittedName>
</protein>
<evidence type="ECO:0000313" key="4">
    <source>
        <dbReference type="Proteomes" id="UP001138802"/>
    </source>
</evidence>
<feature type="compositionally biased region" description="Low complexity" evidence="1">
    <location>
        <begin position="139"/>
        <end position="150"/>
    </location>
</feature>
<keyword evidence="2" id="KW-0732">Signal</keyword>
<sequence>MKTITTFAAVSMLAVSSVAMAEQQLTLSEMDGITAGTWSADSFSIADSLGGYLFVETRAEAEVDKPSVRSLAGSFTSSIGGFNIPSIMLTADAASGGEASGASSASTSSGAATFAQFGERTATAFAGNVTFASGSFSRASSASSASASVSPLMNDSAR</sequence>
<evidence type="ECO:0000313" key="3">
    <source>
        <dbReference type="EMBL" id="MBK1646515.1"/>
    </source>
</evidence>
<evidence type="ECO:0000256" key="2">
    <source>
        <dbReference type="SAM" id="SignalP"/>
    </source>
</evidence>
<feature type="region of interest" description="Disordered" evidence="1">
    <location>
        <begin position="139"/>
        <end position="158"/>
    </location>
</feature>
<reference evidence="3 4" key="1">
    <citation type="journal article" date="2020" name="Microorganisms">
        <title>Osmotic Adaptation and Compatible Solute Biosynthesis of Phototrophic Bacteria as Revealed from Genome Analyses.</title>
        <authorList>
            <person name="Imhoff J.F."/>
            <person name="Rahn T."/>
            <person name="Kunzel S."/>
            <person name="Keller A."/>
            <person name="Neulinger S.C."/>
        </authorList>
    </citation>
    <scope>NUCLEOTIDE SEQUENCE [LARGE SCALE GENOMIC DNA]</scope>
    <source>
        <strain evidence="3 4">DSM 21303</strain>
    </source>
</reference>
<dbReference type="EMBL" id="NRSD01000027">
    <property type="protein sequence ID" value="MBK1646515.1"/>
    <property type="molecule type" value="Genomic_DNA"/>
</dbReference>